<dbReference type="AlphaFoldDB" id="W1PVL6"/>
<keyword evidence="2" id="KW-0677">Repeat</keyword>
<dbReference type="InterPro" id="IPR001005">
    <property type="entry name" value="SANT/Myb"/>
</dbReference>
<dbReference type="OMA" id="EAWSTWE"/>
<protein>
    <submittedName>
        <fullName evidence="7">Uncharacterized protein</fullName>
    </submittedName>
</protein>
<dbReference type="PANTHER" id="PTHR47999:SF124">
    <property type="entry name" value="MYB TRANSCRIPTION FACTOR 42"/>
    <property type="match status" value="1"/>
</dbReference>
<evidence type="ECO:0000313" key="8">
    <source>
        <dbReference type="Proteomes" id="UP000017836"/>
    </source>
</evidence>
<dbReference type="InterPro" id="IPR017930">
    <property type="entry name" value="Myb_dom"/>
</dbReference>
<dbReference type="GO" id="GO:0000976">
    <property type="term" value="F:transcription cis-regulatory region binding"/>
    <property type="evidence" value="ECO:0000318"/>
    <property type="project" value="GO_Central"/>
</dbReference>
<dbReference type="Proteomes" id="UP000017836">
    <property type="component" value="Unassembled WGS sequence"/>
</dbReference>
<dbReference type="Pfam" id="PF00249">
    <property type="entry name" value="Myb_DNA-binding"/>
    <property type="match status" value="2"/>
</dbReference>
<dbReference type="PROSITE" id="PS50090">
    <property type="entry name" value="MYB_LIKE"/>
    <property type="match status" value="2"/>
</dbReference>
<keyword evidence="8" id="KW-1185">Reference proteome</keyword>
<dbReference type="HOGENOM" id="CLU_028567_26_3_1"/>
<evidence type="ECO:0000256" key="2">
    <source>
        <dbReference type="ARBA" id="ARBA00022737"/>
    </source>
</evidence>
<dbReference type="GO" id="GO:0005634">
    <property type="term" value="C:nucleus"/>
    <property type="evidence" value="ECO:0000318"/>
    <property type="project" value="GO_Central"/>
</dbReference>
<feature type="domain" description="HTH myb-type" evidence="6">
    <location>
        <begin position="90"/>
        <end position="144"/>
    </location>
</feature>
<dbReference type="Gene3D" id="1.10.10.60">
    <property type="entry name" value="Homeodomain-like"/>
    <property type="match status" value="2"/>
</dbReference>
<comment type="subcellular location">
    <subcellularLocation>
        <location evidence="1">Nucleus</location>
    </subcellularLocation>
</comment>
<sequence length="153" mass="18058">MHFFNELLGYGGISCETLQASYKPPMEREETSAKKHAKRSGKRLWSHEEDLRLIRHIEAYGKGSWTTLPQKAGLNRNSKSCRLRWMNYLRPDIKHGNFSPEEDDLILRLHRLVENRWSLIAGRVPGRTDSQIKNFWNTRYRGKKHIYSSFITI</sequence>
<dbReference type="PROSITE" id="PS51294">
    <property type="entry name" value="HTH_MYB"/>
    <property type="match status" value="2"/>
</dbReference>
<dbReference type="EMBL" id="KI392710">
    <property type="protein sequence ID" value="ERN11330.1"/>
    <property type="molecule type" value="Genomic_DNA"/>
</dbReference>
<reference evidence="8" key="1">
    <citation type="journal article" date="2013" name="Science">
        <title>The Amborella genome and the evolution of flowering plants.</title>
        <authorList>
            <consortium name="Amborella Genome Project"/>
        </authorList>
    </citation>
    <scope>NUCLEOTIDE SEQUENCE [LARGE SCALE GENOMIC DNA]</scope>
</reference>
<accession>W1PVL6</accession>
<evidence type="ECO:0000256" key="4">
    <source>
        <dbReference type="ARBA" id="ARBA00023242"/>
    </source>
</evidence>
<evidence type="ECO:0000259" key="6">
    <source>
        <dbReference type="PROSITE" id="PS51294"/>
    </source>
</evidence>
<dbReference type="Gramene" id="ERN11330">
    <property type="protein sequence ID" value="ERN11330"/>
    <property type="gene ID" value="AMTR_s00024p00249750"/>
</dbReference>
<proteinExistence type="predicted"/>
<evidence type="ECO:0000256" key="3">
    <source>
        <dbReference type="ARBA" id="ARBA00023125"/>
    </source>
</evidence>
<evidence type="ECO:0000313" key="7">
    <source>
        <dbReference type="EMBL" id="ERN11330.1"/>
    </source>
</evidence>
<evidence type="ECO:0000256" key="1">
    <source>
        <dbReference type="ARBA" id="ARBA00004123"/>
    </source>
</evidence>
<feature type="domain" description="Myb-like" evidence="5">
    <location>
        <begin position="37"/>
        <end position="89"/>
    </location>
</feature>
<gene>
    <name evidence="7" type="ORF">AMTR_s00024p00249750</name>
</gene>
<keyword evidence="3" id="KW-0238">DNA-binding</keyword>
<feature type="domain" description="Myb-like" evidence="5">
    <location>
        <begin position="90"/>
        <end position="140"/>
    </location>
</feature>
<dbReference type="GO" id="GO:0006355">
    <property type="term" value="P:regulation of DNA-templated transcription"/>
    <property type="evidence" value="ECO:0000318"/>
    <property type="project" value="GO_Central"/>
</dbReference>
<dbReference type="SMART" id="SM00717">
    <property type="entry name" value="SANT"/>
    <property type="match status" value="2"/>
</dbReference>
<dbReference type="SUPFAM" id="SSF46689">
    <property type="entry name" value="Homeodomain-like"/>
    <property type="match status" value="1"/>
</dbReference>
<dbReference type="CDD" id="cd00167">
    <property type="entry name" value="SANT"/>
    <property type="match status" value="2"/>
</dbReference>
<name>W1PVL6_AMBTC</name>
<feature type="domain" description="HTH myb-type" evidence="6">
    <location>
        <begin position="42"/>
        <end position="89"/>
    </location>
</feature>
<evidence type="ECO:0000259" key="5">
    <source>
        <dbReference type="PROSITE" id="PS50090"/>
    </source>
</evidence>
<dbReference type="FunFam" id="1.10.10.60:FF:000001">
    <property type="entry name" value="MYB-related transcription factor"/>
    <property type="match status" value="1"/>
</dbReference>
<keyword evidence="4" id="KW-0539">Nucleus</keyword>
<dbReference type="PANTHER" id="PTHR47999">
    <property type="entry name" value="TRANSCRIPTION FACTOR MYB8-RELATED-RELATED"/>
    <property type="match status" value="1"/>
</dbReference>
<dbReference type="eggNOG" id="KOG0048">
    <property type="taxonomic scope" value="Eukaryota"/>
</dbReference>
<dbReference type="InterPro" id="IPR015495">
    <property type="entry name" value="Myb_TF_plants"/>
</dbReference>
<dbReference type="InterPro" id="IPR009057">
    <property type="entry name" value="Homeodomain-like_sf"/>
</dbReference>
<dbReference type="GO" id="GO:0030154">
    <property type="term" value="P:cell differentiation"/>
    <property type="evidence" value="ECO:0000318"/>
    <property type="project" value="GO_Central"/>
</dbReference>
<organism evidence="7 8">
    <name type="scientific">Amborella trichopoda</name>
    <dbReference type="NCBI Taxonomy" id="13333"/>
    <lineage>
        <taxon>Eukaryota</taxon>
        <taxon>Viridiplantae</taxon>
        <taxon>Streptophyta</taxon>
        <taxon>Embryophyta</taxon>
        <taxon>Tracheophyta</taxon>
        <taxon>Spermatophyta</taxon>
        <taxon>Magnoliopsida</taxon>
        <taxon>Amborellales</taxon>
        <taxon>Amborellaceae</taxon>
        <taxon>Amborella</taxon>
    </lineage>
</organism>